<dbReference type="Gene3D" id="3.30.460.10">
    <property type="entry name" value="Beta Polymerase, domain 2"/>
    <property type="match status" value="1"/>
</dbReference>
<dbReference type="CDD" id="cd05399">
    <property type="entry name" value="NT_Rel-Spo_like"/>
    <property type="match status" value="1"/>
</dbReference>
<dbReference type="AlphaFoldDB" id="A0A9D2L6Q9"/>
<dbReference type="InterPro" id="IPR007685">
    <property type="entry name" value="RelA_SpoT"/>
</dbReference>
<dbReference type="Proteomes" id="UP000886804">
    <property type="component" value="Unassembled WGS sequence"/>
</dbReference>
<dbReference type="SMART" id="SM00954">
    <property type="entry name" value="RelA_SpoT"/>
    <property type="match status" value="1"/>
</dbReference>
<comment type="pathway">
    <text evidence="1">Purine metabolism; ppGpp biosynthesis; ppGpp from GTP: step 1/2.</text>
</comment>
<name>A0A9D2L6Q9_9FIRM</name>
<reference evidence="3" key="2">
    <citation type="submission" date="2021-04" db="EMBL/GenBank/DDBJ databases">
        <authorList>
            <person name="Gilroy R."/>
        </authorList>
    </citation>
    <scope>NUCLEOTIDE SEQUENCE</scope>
    <source>
        <strain evidence="3">CHK188-4685</strain>
    </source>
</reference>
<dbReference type="PANTHER" id="PTHR47837:SF2">
    <property type="entry name" value="GTP PYROPHOSPHOKINASE YWAC"/>
    <property type="match status" value="1"/>
</dbReference>
<sequence>MTNEQYYELIKPYEDASRMLLGRLELLNRNLYASRLEYGPIHNIQSRIKEKKSIEDKLRRLGLTDGVLNARDYLQDIAGIRMICYFVDDIYNMVSVLKKQSDLVIMKEKDYIASPKPNGYRSYHIVTGMPVYCLDTMEYFPVEVQFRTMSMDFWASMEHRICYKKSPEHREELEQEFRKYAGVLQEIEEQFEKYSDVSRKR</sequence>
<protein>
    <submittedName>
        <fullName evidence="3">(P)ppGpp synthetase</fullName>
    </submittedName>
</protein>
<evidence type="ECO:0000256" key="1">
    <source>
        <dbReference type="ARBA" id="ARBA00004976"/>
    </source>
</evidence>
<dbReference type="SUPFAM" id="SSF81301">
    <property type="entry name" value="Nucleotidyltransferase"/>
    <property type="match status" value="1"/>
</dbReference>
<proteinExistence type="predicted"/>
<organism evidence="3 4">
    <name type="scientific">Candidatus Enterocloster faecavium</name>
    <dbReference type="NCBI Taxonomy" id="2838560"/>
    <lineage>
        <taxon>Bacteria</taxon>
        <taxon>Bacillati</taxon>
        <taxon>Bacillota</taxon>
        <taxon>Clostridia</taxon>
        <taxon>Lachnospirales</taxon>
        <taxon>Lachnospiraceae</taxon>
        <taxon>Enterocloster</taxon>
    </lineage>
</organism>
<evidence type="ECO:0000259" key="2">
    <source>
        <dbReference type="SMART" id="SM00954"/>
    </source>
</evidence>
<comment type="caution">
    <text evidence="3">The sequence shown here is derived from an EMBL/GenBank/DDBJ whole genome shotgun (WGS) entry which is preliminary data.</text>
</comment>
<feature type="domain" description="RelA/SpoT" evidence="2">
    <location>
        <begin position="46"/>
        <end position="169"/>
    </location>
</feature>
<evidence type="ECO:0000313" key="3">
    <source>
        <dbReference type="EMBL" id="HJB06993.1"/>
    </source>
</evidence>
<dbReference type="Gene3D" id="1.10.287.860">
    <property type="entry name" value="Nucleotidyltransferase"/>
    <property type="match status" value="1"/>
</dbReference>
<dbReference type="Pfam" id="PF04607">
    <property type="entry name" value="RelA_SpoT"/>
    <property type="match status" value="1"/>
</dbReference>
<dbReference type="GO" id="GO:0015969">
    <property type="term" value="P:guanosine tetraphosphate metabolic process"/>
    <property type="evidence" value="ECO:0007669"/>
    <property type="project" value="InterPro"/>
</dbReference>
<accession>A0A9D2L6Q9</accession>
<dbReference type="InterPro" id="IPR043519">
    <property type="entry name" value="NT_sf"/>
</dbReference>
<dbReference type="PANTHER" id="PTHR47837">
    <property type="entry name" value="GTP PYROPHOSPHOKINASE YJBM"/>
    <property type="match status" value="1"/>
</dbReference>
<dbReference type="EMBL" id="DWYS01000049">
    <property type="protein sequence ID" value="HJB06993.1"/>
    <property type="molecule type" value="Genomic_DNA"/>
</dbReference>
<reference evidence="3" key="1">
    <citation type="journal article" date="2021" name="PeerJ">
        <title>Extensive microbial diversity within the chicken gut microbiome revealed by metagenomics and culture.</title>
        <authorList>
            <person name="Gilroy R."/>
            <person name="Ravi A."/>
            <person name="Getino M."/>
            <person name="Pursley I."/>
            <person name="Horton D.L."/>
            <person name="Alikhan N.F."/>
            <person name="Baker D."/>
            <person name="Gharbi K."/>
            <person name="Hall N."/>
            <person name="Watson M."/>
            <person name="Adriaenssens E.M."/>
            <person name="Foster-Nyarko E."/>
            <person name="Jarju S."/>
            <person name="Secka A."/>
            <person name="Antonio M."/>
            <person name="Oren A."/>
            <person name="Chaudhuri R.R."/>
            <person name="La Ragione R."/>
            <person name="Hildebrand F."/>
            <person name="Pallen M.J."/>
        </authorList>
    </citation>
    <scope>NUCLEOTIDE SEQUENCE</scope>
    <source>
        <strain evidence="3">CHK188-4685</strain>
    </source>
</reference>
<dbReference type="InterPro" id="IPR052366">
    <property type="entry name" value="GTP_Pyrophosphokinase"/>
</dbReference>
<evidence type="ECO:0000313" key="4">
    <source>
        <dbReference type="Proteomes" id="UP000886804"/>
    </source>
</evidence>
<gene>
    <name evidence="3" type="ORF">H9716_03935</name>
</gene>